<dbReference type="EMBL" id="KZ107845">
    <property type="protein sequence ID" value="OSS48770.1"/>
    <property type="molecule type" value="Genomic_DNA"/>
</dbReference>
<comment type="similarity">
    <text evidence="5">Belongs to the SAT4 family.</text>
</comment>
<dbReference type="GO" id="GO:0016020">
    <property type="term" value="C:membrane"/>
    <property type="evidence" value="ECO:0007669"/>
    <property type="project" value="UniProtKB-SubCell"/>
</dbReference>
<comment type="subcellular location">
    <subcellularLocation>
        <location evidence="1">Membrane</location>
        <topology evidence="1">Multi-pass membrane protein</topology>
    </subcellularLocation>
</comment>
<keyword evidence="4 6" id="KW-0472">Membrane</keyword>
<feature type="domain" description="Rhodopsin" evidence="7">
    <location>
        <begin position="3"/>
        <end position="129"/>
    </location>
</feature>
<dbReference type="OMA" id="PINANWN"/>
<dbReference type="AlphaFoldDB" id="A0A1Y2LY41"/>
<dbReference type="InterPro" id="IPR052337">
    <property type="entry name" value="SAT4-like"/>
</dbReference>
<evidence type="ECO:0000256" key="6">
    <source>
        <dbReference type="SAM" id="Phobius"/>
    </source>
</evidence>
<evidence type="ECO:0000256" key="1">
    <source>
        <dbReference type="ARBA" id="ARBA00004141"/>
    </source>
</evidence>
<dbReference type="InterPro" id="IPR049326">
    <property type="entry name" value="Rhodopsin_dom_fungi"/>
</dbReference>
<keyword evidence="2 6" id="KW-0812">Transmembrane</keyword>
<dbReference type="Pfam" id="PF20684">
    <property type="entry name" value="Fung_rhodopsin"/>
    <property type="match status" value="1"/>
</dbReference>
<accession>A0A1Y2LY41</accession>
<evidence type="ECO:0000256" key="4">
    <source>
        <dbReference type="ARBA" id="ARBA00023136"/>
    </source>
</evidence>
<evidence type="ECO:0000259" key="7">
    <source>
        <dbReference type="Pfam" id="PF20684"/>
    </source>
</evidence>
<dbReference type="Proteomes" id="UP000193240">
    <property type="component" value="Unassembled WGS sequence"/>
</dbReference>
<protein>
    <recommendedName>
        <fullName evidence="7">Rhodopsin domain-containing protein</fullName>
    </recommendedName>
</protein>
<dbReference type="InParanoid" id="A0A1Y2LY41"/>
<evidence type="ECO:0000313" key="8">
    <source>
        <dbReference type="EMBL" id="OSS48770.1"/>
    </source>
</evidence>
<sequence length="230" mass="25506">MTFFFHCQPMAGHWDKSLGAKCYPIQLFMSFAIANTSFNIGTDVLFASLPIPIVWSLQMSRRTRLYIIGILSLGYLAVAMGIVKVYYQFTTTKAPDRTFEMLVQFWGFIQLNVGIIAATIPTLKPLLKKSGLASSGDRYNQFDANDQRVGGTIGSGMKTPRSRRLYSNSMTEGAEHLSYEMSKNFQTSKHGASTHVYATRSGSEDTILDQAVVESRGIKCTTEVVVGEAR</sequence>
<dbReference type="PANTHER" id="PTHR33048">
    <property type="entry name" value="PTH11-LIKE INTEGRAL MEMBRANE PROTEIN (AFU_ORTHOLOGUE AFUA_5G11245)"/>
    <property type="match status" value="1"/>
</dbReference>
<keyword evidence="9" id="KW-1185">Reference proteome</keyword>
<name>A0A1Y2LY41_EPING</name>
<evidence type="ECO:0000256" key="5">
    <source>
        <dbReference type="ARBA" id="ARBA00038359"/>
    </source>
</evidence>
<proteinExistence type="inferred from homology"/>
<dbReference type="STRING" id="105696.A0A1Y2LY41"/>
<reference evidence="8 9" key="1">
    <citation type="journal article" date="2017" name="Genome Announc.">
        <title>Genome sequence of the saprophytic ascomycete Epicoccum nigrum ICMP 19927 strain isolated from New Zealand.</title>
        <authorList>
            <person name="Fokin M."/>
            <person name="Fleetwood D."/>
            <person name="Weir B.S."/>
            <person name="Villas-Boas S.G."/>
        </authorList>
    </citation>
    <scope>NUCLEOTIDE SEQUENCE [LARGE SCALE GENOMIC DNA]</scope>
    <source>
        <strain evidence="8 9">ICMP 19927</strain>
    </source>
</reference>
<gene>
    <name evidence="8" type="ORF">B5807_07133</name>
</gene>
<evidence type="ECO:0000256" key="2">
    <source>
        <dbReference type="ARBA" id="ARBA00022692"/>
    </source>
</evidence>
<feature type="transmembrane region" description="Helical" evidence="6">
    <location>
        <begin position="65"/>
        <end position="89"/>
    </location>
</feature>
<organism evidence="8 9">
    <name type="scientific">Epicoccum nigrum</name>
    <name type="common">Soil fungus</name>
    <name type="synonym">Epicoccum purpurascens</name>
    <dbReference type="NCBI Taxonomy" id="105696"/>
    <lineage>
        <taxon>Eukaryota</taxon>
        <taxon>Fungi</taxon>
        <taxon>Dikarya</taxon>
        <taxon>Ascomycota</taxon>
        <taxon>Pezizomycotina</taxon>
        <taxon>Dothideomycetes</taxon>
        <taxon>Pleosporomycetidae</taxon>
        <taxon>Pleosporales</taxon>
        <taxon>Pleosporineae</taxon>
        <taxon>Didymellaceae</taxon>
        <taxon>Epicoccum</taxon>
    </lineage>
</organism>
<evidence type="ECO:0000256" key="3">
    <source>
        <dbReference type="ARBA" id="ARBA00022989"/>
    </source>
</evidence>
<keyword evidence="3 6" id="KW-1133">Transmembrane helix</keyword>
<evidence type="ECO:0000313" key="9">
    <source>
        <dbReference type="Proteomes" id="UP000193240"/>
    </source>
</evidence>
<feature type="transmembrane region" description="Helical" evidence="6">
    <location>
        <begin position="101"/>
        <end position="120"/>
    </location>
</feature>
<dbReference type="PANTHER" id="PTHR33048:SF167">
    <property type="entry name" value="INTEGRAL MEMBRANE PROTEIN"/>
    <property type="match status" value="1"/>
</dbReference>